<keyword evidence="3" id="KW-0998">Cell outer membrane</keyword>
<comment type="subcellular location">
    <subcellularLocation>
        <location evidence="1 4">Cell outer membrane</location>
    </subcellularLocation>
</comment>
<reference evidence="9" key="1">
    <citation type="submission" date="2016-02" db="EMBL/GenBank/DDBJ databases">
        <authorList>
            <person name="Schultz-Johansen M."/>
            <person name="Glaring M.A."/>
            <person name="Bech P.K."/>
            <person name="Stougaard P."/>
        </authorList>
    </citation>
    <scope>NUCLEOTIDE SEQUENCE [LARGE SCALE GENOMIC DNA]</scope>
    <source>
        <strain evidence="9">S66</strain>
    </source>
</reference>
<dbReference type="Pfam" id="PF00593">
    <property type="entry name" value="TonB_dep_Rec_b-barrel"/>
    <property type="match status" value="1"/>
</dbReference>
<evidence type="ECO:0000259" key="6">
    <source>
        <dbReference type="Pfam" id="PF00593"/>
    </source>
</evidence>
<dbReference type="Gene3D" id="2.170.130.10">
    <property type="entry name" value="TonB-dependent receptor, plug domain"/>
    <property type="match status" value="1"/>
</dbReference>
<dbReference type="InterPro" id="IPR000531">
    <property type="entry name" value="Beta-barrel_TonB"/>
</dbReference>
<feature type="domain" description="TonB-dependent receptor plug" evidence="7">
    <location>
        <begin position="71"/>
        <end position="180"/>
    </location>
</feature>
<comment type="caution">
    <text evidence="8">The sequence shown here is derived from an EMBL/GenBank/DDBJ whole genome shotgun (WGS) entry which is preliminary data.</text>
</comment>
<evidence type="ECO:0000256" key="4">
    <source>
        <dbReference type="RuleBase" id="RU003357"/>
    </source>
</evidence>
<dbReference type="Proteomes" id="UP000070299">
    <property type="component" value="Unassembled WGS sequence"/>
</dbReference>
<proteinExistence type="inferred from homology"/>
<keyword evidence="4" id="KW-0798">TonB box</keyword>
<keyword evidence="2 4" id="KW-0472">Membrane</keyword>
<protein>
    <recommendedName>
        <fullName evidence="10">TonB-dependent receptor</fullName>
    </recommendedName>
</protein>
<evidence type="ECO:0000256" key="5">
    <source>
        <dbReference type="SAM" id="SignalP"/>
    </source>
</evidence>
<name>A0A136A1M4_9ALTE</name>
<keyword evidence="9" id="KW-1185">Reference proteome</keyword>
<dbReference type="SUPFAM" id="SSF56935">
    <property type="entry name" value="Porins"/>
    <property type="match status" value="1"/>
</dbReference>
<evidence type="ECO:0000313" key="9">
    <source>
        <dbReference type="Proteomes" id="UP000070299"/>
    </source>
</evidence>
<evidence type="ECO:0000259" key="7">
    <source>
        <dbReference type="Pfam" id="PF07715"/>
    </source>
</evidence>
<dbReference type="InterPro" id="IPR010104">
    <property type="entry name" value="TonB_rcpt_bac"/>
</dbReference>
<dbReference type="GO" id="GO:0009279">
    <property type="term" value="C:cell outer membrane"/>
    <property type="evidence" value="ECO:0007669"/>
    <property type="project" value="UniProtKB-SubCell"/>
</dbReference>
<gene>
    <name evidence="8" type="ORF">AX660_13120</name>
</gene>
<dbReference type="Gene3D" id="2.40.170.20">
    <property type="entry name" value="TonB-dependent receptor, beta-barrel domain"/>
    <property type="match status" value="1"/>
</dbReference>
<organism evidence="8 9">
    <name type="scientific">Paraglaciecola hydrolytica</name>
    <dbReference type="NCBI Taxonomy" id="1799789"/>
    <lineage>
        <taxon>Bacteria</taxon>
        <taxon>Pseudomonadati</taxon>
        <taxon>Pseudomonadota</taxon>
        <taxon>Gammaproteobacteria</taxon>
        <taxon>Alteromonadales</taxon>
        <taxon>Alteromonadaceae</taxon>
        <taxon>Paraglaciecola</taxon>
    </lineage>
</organism>
<dbReference type="Pfam" id="PF07715">
    <property type="entry name" value="Plug"/>
    <property type="match status" value="1"/>
</dbReference>
<evidence type="ECO:0000256" key="2">
    <source>
        <dbReference type="ARBA" id="ARBA00023136"/>
    </source>
</evidence>
<dbReference type="RefSeq" id="WP_068376133.1">
    <property type="nucleotide sequence ID" value="NZ_LSNE01000005.1"/>
</dbReference>
<dbReference type="InterPro" id="IPR012910">
    <property type="entry name" value="Plug_dom"/>
</dbReference>
<accession>A0A136A1M4</accession>
<feature type="chain" id="PRO_5007469314" description="TonB-dependent receptor" evidence="5">
    <location>
        <begin position="40"/>
        <end position="992"/>
    </location>
</feature>
<dbReference type="EMBL" id="LSNE01000005">
    <property type="protein sequence ID" value="KXI29097.1"/>
    <property type="molecule type" value="Genomic_DNA"/>
</dbReference>
<evidence type="ECO:0008006" key="10">
    <source>
        <dbReference type="Google" id="ProtNLM"/>
    </source>
</evidence>
<keyword evidence="5" id="KW-0732">Signal</keyword>
<comment type="similarity">
    <text evidence="4">Belongs to the TonB-dependent receptor family.</text>
</comment>
<dbReference type="InterPro" id="IPR036942">
    <property type="entry name" value="Beta-barrel_TonB_sf"/>
</dbReference>
<sequence>MKSKYLTFDSPLGNLYKRSKTSLCVLGALGILTPGLALAQDAATEEANAETEVIEVTGLRSSMISAQARKQNSNKIMDGISADDLGALPDRSITETLQRVAGVSIDRYMSLGDPEHFSVEGNGVIVRGLSQVRSELNGRSSFSANGGRTLSFGDVPPELLNAVNIYKSPTADQVEGGLAGTIDLETKLPFHYDGQKMSFSLEANYGDMIKETTPAYSALYSNTWDTKAGKFGFLADFAFSELSTRNDSIYVRPYFSRDNMPAHEGEKVFVPRGADWRTMHFNRERSGQYVALQWAPQENHEFVLTYFNSEYDMRWDEDAIFVSNDITEVTASADSVYDSMGVMKKGRLTAASDIAMGSDIRVSAQNAQTRDISLEYKYFNDNSAFKFSLQRVDATSKGIDSTVAVATRVPYIDIDLSGSLPSVTSDPVHLANPDNYVWDFLMDNQYDNAGDMTTAAADYEYFLEDSVITSIKTGARFTKSTSDNFDSGYNWGAVGNWLYSSGLIESGANPLESDMHLNEFNNFFQGDVAAPANLYAPIAHYAEGFQQGSYQEVKDKITYVDNGWFDPDGATWQPRNLDDQQWYNSQEEKTSAVYVQANFELNNLKFPVSGNMGVRYVKTDNTAFGYLTFPNGLLFGEGAYEERAAEHSYNNLLPSLNVKIELREDLFLRFAAAKAMTRPDFSSLRSSLALSANIPDEKRDDFFDPETGGPLIDPSTGLPIIPTAADYRKTGESTYNPYLDPMTSTQFDASLEWYYTDSSSMYLALFTKDIKGDQVDQFVTESYGAEGYPQQDYQIKRPVSEGKAKIKGAEISVNHFFTSLPSPFDGLGISANYTYIDSSSIVNADSAPRDTNGMPYDYELPFKAISKNAYNVVGIYQKYDITVRLAYNWRSEFLTSVGANGFNGSIPLSSGGYVDGSGDNIDWRLPVLNAAGGYLDGSISYKIDDTFTVSLNANNLSNTVTKNIVKQTDSGDHYSAYHMNDTRYSLALTANF</sequence>
<evidence type="ECO:0000256" key="1">
    <source>
        <dbReference type="ARBA" id="ARBA00004442"/>
    </source>
</evidence>
<dbReference type="NCBIfam" id="TIGR01782">
    <property type="entry name" value="TonB-Xanth-Caul"/>
    <property type="match status" value="1"/>
</dbReference>
<feature type="domain" description="TonB-dependent receptor-like beta-barrel" evidence="6">
    <location>
        <begin position="432"/>
        <end position="956"/>
    </location>
</feature>
<dbReference type="PANTHER" id="PTHR40980">
    <property type="entry name" value="PLUG DOMAIN-CONTAINING PROTEIN"/>
    <property type="match status" value="1"/>
</dbReference>
<dbReference type="AlphaFoldDB" id="A0A136A1M4"/>
<dbReference type="STRING" id="1799789.AX660_13120"/>
<evidence type="ECO:0000256" key="3">
    <source>
        <dbReference type="ARBA" id="ARBA00023237"/>
    </source>
</evidence>
<feature type="signal peptide" evidence="5">
    <location>
        <begin position="1"/>
        <end position="39"/>
    </location>
</feature>
<dbReference type="OrthoDB" id="8727862at2"/>
<dbReference type="PANTHER" id="PTHR40980:SF3">
    <property type="entry name" value="TONB-DEPENDENT RECEPTOR-LIKE BETA-BARREL DOMAIN-CONTAINING PROTEIN"/>
    <property type="match status" value="1"/>
</dbReference>
<dbReference type="InterPro" id="IPR037066">
    <property type="entry name" value="Plug_dom_sf"/>
</dbReference>
<evidence type="ECO:0000313" key="8">
    <source>
        <dbReference type="EMBL" id="KXI29097.1"/>
    </source>
</evidence>